<feature type="domain" description="OB-fold nucleic acid binding" evidence="8">
    <location>
        <begin position="2"/>
        <end position="94"/>
    </location>
</feature>
<evidence type="ECO:0000256" key="4">
    <source>
        <dbReference type="ARBA" id="ARBA00022839"/>
    </source>
</evidence>
<comment type="subcellular location">
    <subcellularLocation>
        <location evidence="5 6">Cytoplasm</location>
    </subcellularLocation>
</comment>
<dbReference type="PANTHER" id="PTHR30008">
    <property type="entry name" value="EXODEOXYRIBONUCLEASE 7 LARGE SUBUNIT"/>
    <property type="match status" value="1"/>
</dbReference>
<dbReference type="Pfam" id="PF02601">
    <property type="entry name" value="Exonuc_VII_L"/>
    <property type="match status" value="1"/>
</dbReference>
<dbReference type="KEGG" id="sinu:IMZ28_02230"/>
<comment type="similarity">
    <text evidence="5 6">Belongs to the XseA family.</text>
</comment>
<comment type="catalytic activity">
    <reaction evidence="5 6">
        <text>Exonucleolytic cleavage in either 5'- to 3'- or 3'- to 5'-direction to yield nucleoside 5'-phosphates.</text>
        <dbReference type="EC" id="3.1.11.6"/>
    </reaction>
</comment>
<dbReference type="NCBIfam" id="TIGR00237">
    <property type="entry name" value="xseA"/>
    <property type="match status" value="1"/>
</dbReference>
<comment type="function">
    <text evidence="5">Bidirectionally degrades single-stranded DNA into large acid-insoluble oligonucleotides, which are then degraded further into small acid-soluble oligonucleotides.</text>
</comment>
<name>A0A7M1S4G9_9BACT</name>
<comment type="subunit">
    <text evidence="5">Heterooligomer composed of large and small subunits.</text>
</comment>
<dbReference type="HAMAP" id="MF_00378">
    <property type="entry name" value="Exonuc_7_L"/>
    <property type="match status" value="1"/>
</dbReference>
<dbReference type="GO" id="GO:0005737">
    <property type="term" value="C:cytoplasm"/>
    <property type="evidence" value="ECO:0007669"/>
    <property type="project" value="UniProtKB-SubCell"/>
</dbReference>
<gene>
    <name evidence="5" type="primary">xseA</name>
    <name evidence="9" type="ORF">IMZ28_02230</name>
</gene>
<dbReference type="PANTHER" id="PTHR30008:SF0">
    <property type="entry name" value="EXODEOXYRIBONUCLEASE 7 LARGE SUBUNIT"/>
    <property type="match status" value="1"/>
</dbReference>
<evidence type="ECO:0000256" key="3">
    <source>
        <dbReference type="ARBA" id="ARBA00022801"/>
    </source>
</evidence>
<dbReference type="InterPro" id="IPR003753">
    <property type="entry name" value="Exonuc_VII_L"/>
</dbReference>
<dbReference type="GO" id="GO:0006308">
    <property type="term" value="P:DNA catabolic process"/>
    <property type="evidence" value="ECO:0007669"/>
    <property type="project" value="UniProtKB-UniRule"/>
</dbReference>
<dbReference type="CDD" id="cd04489">
    <property type="entry name" value="ExoVII_LU_OBF"/>
    <property type="match status" value="1"/>
</dbReference>
<evidence type="ECO:0000256" key="5">
    <source>
        <dbReference type="HAMAP-Rule" id="MF_00378"/>
    </source>
</evidence>
<evidence type="ECO:0000259" key="7">
    <source>
        <dbReference type="Pfam" id="PF02601"/>
    </source>
</evidence>
<dbReference type="GO" id="GO:0009318">
    <property type="term" value="C:exodeoxyribonuclease VII complex"/>
    <property type="evidence" value="ECO:0007669"/>
    <property type="project" value="UniProtKB-UniRule"/>
</dbReference>
<dbReference type="InterPro" id="IPR020579">
    <property type="entry name" value="Exonuc_VII_lsu_C"/>
</dbReference>
<accession>A0A7M1S4G9</accession>
<evidence type="ECO:0000313" key="10">
    <source>
        <dbReference type="Proteomes" id="UP000595074"/>
    </source>
</evidence>
<dbReference type="Pfam" id="PF13742">
    <property type="entry name" value="tRNA_anti_2"/>
    <property type="match status" value="1"/>
</dbReference>
<evidence type="ECO:0000256" key="6">
    <source>
        <dbReference type="RuleBase" id="RU004355"/>
    </source>
</evidence>
<evidence type="ECO:0000256" key="1">
    <source>
        <dbReference type="ARBA" id="ARBA00022490"/>
    </source>
</evidence>
<dbReference type="EMBL" id="CP063164">
    <property type="protein sequence ID" value="QOR62315.1"/>
    <property type="molecule type" value="Genomic_DNA"/>
</dbReference>
<dbReference type="GO" id="GO:0008855">
    <property type="term" value="F:exodeoxyribonuclease VII activity"/>
    <property type="evidence" value="ECO:0007669"/>
    <property type="project" value="UniProtKB-UniRule"/>
</dbReference>
<keyword evidence="3 5" id="KW-0378">Hydrolase</keyword>
<dbReference type="InterPro" id="IPR025824">
    <property type="entry name" value="OB-fold_nuc-bd_dom"/>
</dbReference>
<keyword evidence="1 5" id="KW-0963">Cytoplasm</keyword>
<sequence length="414" mass="47035">MMSVSSLNTKIKSLLEATFMHILVEGEIASVTYHTSGHLYFSIKDDKSSIKCVMWRSSVVKMKFRIEKGMHIVVEGSVSVYTPRGEYQFQTVRIEPYGQGALALAFEQLKERLKAKGYFDVQKKKPIPKQILKIALVTAKESAALHDMLKIIEKRWPMVEVYVVDTLVQGEAAAPQIVKSLKYADRLGADVVVVGRGGGSVEDLWAFNEEVVADMIFAMKTPVVSAVGHEVDVLISDYVADLRAPTPSAAIEMILPDRNEVLYMLDELAERFGSSVRHRIDQKMQLLRHSKTLLIQSSPSRKLQETQRAFLSLKEEFNRTVRHRLDLYSVQVPQLQVEFQNSMALVLRYKMQQVEYLYEKIKLSDPRQQCKTGWAQVSKDGKTVTLEMIEADEKFIVEDISARIEAICLSKKEI</sequence>
<keyword evidence="10" id="KW-1185">Reference proteome</keyword>
<reference evidence="9 10" key="1">
    <citation type="submission" date="2020-10" db="EMBL/GenBank/DDBJ databases">
        <title>The genome of sulfurovum sp.</title>
        <authorList>
            <person name="Xie S."/>
            <person name="Shao Z."/>
            <person name="Jiang L."/>
        </authorList>
    </citation>
    <scope>NUCLEOTIDE SEQUENCE [LARGE SCALE GENOMIC DNA]</scope>
    <source>
        <strain evidence="9 10">ST-419</strain>
    </source>
</reference>
<protein>
    <recommendedName>
        <fullName evidence="5">Exodeoxyribonuclease 7 large subunit</fullName>
        <ecNumber evidence="5">3.1.11.6</ecNumber>
    </recommendedName>
    <alternativeName>
        <fullName evidence="5">Exodeoxyribonuclease VII large subunit</fullName>
        <shortName evidence="5">Exonuclease VII large subunit</shortName>
    </alternativeName>
</protein>
<feature type="domain" description="Exonuclease VII large subunit C-terminal" evidence="7">
    <location>
        <begin position="118"/>
        <end position="385"/>
    </location>
</feature>
<dbReference type="AlphaFoldDB" id="A0A7M1S4G9"/>
<evidence type="ECO:0000313" key="9">
    <source>
        <dbReference type="EMBL" id="QOR62315.1"/>
    </source>
</evidence>
<proteinExistence type="inferred from homology"/>
<organism evidence="9 10">
    <name type="scientific">Sulfurovum indicum</name>
    <dbReference type="NCBI Taxonomy" id="2779528"/>
    <lineage>
        <taxon>Bacteria</taxon>
        <taxon>Pseudomonadati</taxon>
        <taxon>Campylobacterota</taxon>
        <taxon>Epsilonproteobacteria</taxon>
        <taxon>Campylobacterales</taxon>
        <taxon>Sulfurovaceae</taxon>
        <taxon>Sulfurovum</taxon>
    </lineage>
</organism>
<keyword evidence="4 5" id="KW-0269">Exonuclease</keyword>
<dbReference type="EC" id="3.1.11.6" evidence="5"/>
<dbReference type="GO" id="GO:0003676">
    <property type="term" value="F:nucleic acid binding"/>
    <property type="evidence" value="ECO:0007669"/>
    <property type="project" value="InterPro"/>
</dbReference>
<evidence type="ECO:0000256" key="2">
    <source>
        <dbReference type="ARBA" id="ARBA00022722"/>
    </source>
</evidence>
<evidence type="ECO:0000259" key="8">
    <source>
        <dbReference type="Pfam" id="PF13742"/>
    </source>
</evidence>
<keyword evidence="2 5" id="KW-0540">Nuclease</keyword>
<dbReference type="RefSeq" id="WP_197549022.1">
    <property type="nucleotide sequence ID" value="NZ_CP063164.1"/>
</dbReference>
<dbReference type="Proteomes" id="UP000595074">
    <property type="component" value="Chromosome"/>
</dbReference>